<dbReference type="RefSeq" id="WP_155162317.1">
    <property type="nucleotide sequence ID" value="NZ_WKLI01000003.1"/>
</dbReference>
<proteinExistence type="predicted"/>
<evidence type="ECO:0000256" key="1">
    <source>
        <dbReference type="SAM" id="MobiDB-lite"/>
    </source>
</evidence>
<organism evidence="2 3">
    <name type="scientific">Parabacteroides merdae</name>
    <dbReference type="NCBI Taxonomy" id="46503"/>
    <lineage>
        <taxon>Bacteria</taxon>
        <taxon>Pseudomonadati</taxon>
        <taxon>Bacteroidota</taxon>
        <taxon>Bacteroidia</taxon>
        <taxon>Bacteroidales</taxon>
        <taxon>Tannerellaceae</taxon>
        <taxon>Parabacteroides</taxon>
    </lineage>
</organism>
<accession>A0A9Q4RC72</accession>
<dbReference type="EMBL" id="WNDD01000004">
    <property type="protein sequence ID" value="MTV00906.1"/>
    <property type="molecule type" value="Genomic_DNA"/>
</dbReference>
<comment type="caution">
    <text evidence="2">The sequence shown here is derived from an EMBL/GenBank/DDBJ whole genome shotgun (WGS) entry which is preliminary data.</text>
</comment>
<dbReference type="Proteomes" id="UP000482671">
    <property type="component" value="Unassembled WGS sequence"/>
</dbReference>
<evidence type="ECO:0000313" key="2">
    <source>
        <dbReference type="EMBL" id="MTV00906.1"/>
    </source>
</evidence>
<gene>
    <name evidence="2" type="ORF">GME02_04345</name>
</gene>
<name>A0A9Q4RC72_9BACT</name>
<dbReference type="AlphaFoldDB" id="A0A9Q4RC72"/>
<protein>
    <submittedName>
        <fullName evidence="2">Uncharacterized protein</fullName>
    </submittedName>
</protein>
<evidence type="ECO:0000313" key="3">
    <source>
        <dbReference type="Proteomes" id="UP000482671"/>
    </source>
</evidence>
<feature type="compositionally biased region" description="Acidic residues" evidence="1">
    <location>
        <begin position="57"/>
        <end position="76"/>
    </location>
</feature>
<feature type="compositionally biased region" description="Basic and acidic residues" evidence="1">
    <location>
        <begin position="85"/>
        <end position="115"/>
    </location>
</feature>
<sequence length="123" mass="14094">MFVTAYNFDNVSLEVVQEKVSNEILVEPSESFTVRELIYRLAMGMPVSSGVRSGDYPDQDQDFDDVLPTEDPDFDLADYATLKNDLADRERQRKSDMEKAYKEKLEKEKEKKPDPDPAPDPAQ</sequence>
<feature type="region of interest" description="Disordered" evidence="1">
    <location>
        <begin position="49"/>
        <end position="123"/>
    </location>
</feature>
<reference evidence="2 3" key="1">
    <citation type="journal article" date="2019" name="Nat. Med.">
        <title>A library of human gut bacterial isolates paired with longitudinal multiomics data enables mechanistic microbiome research.</title>
        <authorList>
            <person name="Poyet M."/>
            <person name="Groussin M."/>
            <person name="Gibbons S.M."/>
            <person name="Avila-Pacheco J."/>
            <person name="Jiang X."/>
            <person name="Kearney S.M."/>
            <person name="Perrotta A.R."/>
            <person name="Berdy B."/>
            <person name="Zhao S."/>
            <person name="Lieberman T.D."/>
            <person name="Swanson P.K."/>
            <person name="Smith M."/>
            <person name="Roesemann S."/>
            <person name="Alexander J.E."/>
            <person name="Rich S.A."/>
            <person name="Livny J."/>
            <person name="Vlamakis H."/>
            <person name="Clish C."/>
            <person name="Bullock K."/>
            <person name="Deik A."/>
            <person name="Scott J."/>
            <person name="Pierce K.A."/>
            <person name="Xavier R.J."/>
            <person name="Alm E.J."/>
        </authorList>
    </citation>
    <scope>NUCLEOTIDE SEQUENCE [LARGE SCALE GENOMIC DNA]</scope>
    <source>
        <strain evidence="2 3">BIOML-A11</strain>
    </source>
</reference>